<dbReference type="EMBL" id="CYZT01000200">
    <property type="protein sequence ID" value="CUO90009.1"/>
    <property type="molecule type" value="Genomic_DNA"/>
</dbReference>
<gene>
    <name evidence="1" type="ORF">ERS852411_02351</name>
</gene>
<evidence type="ECO:0000313" key="1">
    <source>
        <dbReference type="EMBL" id="CUO90009.1"/>
    </source>
</evidence>
<dbReference type="AlphaFoldDB" id="A0A174IYT2"/>
<protein>
    <submittedName>
        <fullName evidence="1">Uncharacterized protein</fullName>
    </submittedName>
</protein>
<reference evidence="1 2" key="1">
    <citation type="submission" date="2015-09" db="EMBL/GenBank/DDBJ databases">
        <authorList>
            <consortium name="Pathogen Informatics"/>
        </authorList>
    </citation>
    <scope>NUCLEOTIDE SEQUENCE [LARGE SCALE GENOMIC DNA]</scope>
    <source>
        <strain evidence="1 2">2789STDY5608854</strain>
    </source>
</reference>
<sequence>MGGGHVGEGSAGGGPEGVGQIAGQLNLTGLVQGHGVGGSGLKLGQQSLGLLPAVQALGTEDLKPIVMDALNGASGAASIIAVADAGTHLDIPGVGIVGEGILQDEDAVAHVLALGIFHAGELVGLVHVAVETLDDLAAVGEGNLVGASLAAVGACSLNGLELCVGDGNFRAKLVLGICLPVLVVILVGDNRLALFQEVYPLIAAAVHGLQEGNSLLLGGLVDLQHGVLVGVLGQHVVRLHGLLQVAQAVLEGQAQVAPAGGVVVGIVLGIAVNPVAAQVGDSERLVGGRVGQLEDK</sequence>
<accession>A0A174IYT2</accession>
<name>A0A174IYT2_FLAPL</name>
<dbReference type="Proteomes" id="UP000095746">
    <property type="component" value="Unassembled WGS sequence"/>
</dbReference>
<organism evidence="1 2">
    <name type="scientific">Flavonifractor plautii</name>
    <name type="common">Fusobacterium plautii</name>
    <dbReference type="NCBI Taxonomy" id="292800"/>
    <lineage>
        <taxon>Bacteria</taxon>
        <taxon>Bacillati</taxon>
        <taxon>Bacillota</taxon>
        <taxon>Clostridia</taxon>
        <taxon>Eubacteriales</taxon>
        <taxon>Oscillospiraceae</taxon>
        <taxon>Flavonifractor</taxon>
    </lineage>
</organism>
<evidence type="ECO:0000313" key="2">
    <source>
        <dbReference type="Proteomes" id="UP000095746"/>
    </source>
</evidence>
<proteinExistence type="predicted"/>